<keyword evidence="1 5" id="KW-0732">Signal</keyword>
<keyword evidence="4" id="KW-1133">Transmembrane helix</keyword>
<dbReference type="InterPro" id="IPR014755">
    <property type="entry name" value="Cu-Rt/internalin_Ig-like"/>
</dbReference>
<keyword evidence="4" id="KW-0472">Membrane</keyword>
<dbReference type="Gene3D" id="2.60.40.1220">
    <property type="match status" value="1"/>
</dbReference>
<feature type="signal peptide" evidence="5">
    <location>
        <begin position="1"/>
        <end position="32"/>
    </location>
</feature>
<evidence type="ECO:0000256" key="3">
    <source>
        <dbReference type="SAM" id="MobiDB-lite"/>
    </source>
</evidence>
<dbReference type="InterPro" id="IPR014756">
    <property type="entry name" value="Ig_E-set"/>
</dbReference>
<name>A0ABU8LL45_9MICO</name>
<feature type="domain" description="CopC" evidence="6">
    <location>
        <begin position="33"/>
        <end position="125"/>
    </location>
</feature>
<dbReference type="EMBL" id="JBBDGN010000008">
    <property type="protein sequence ID" value="MEJ1092038.1"/>
    <property type="molecule type" value="Genomic_DNA"/>
</dbReference>
<feature type="transmembrane region" description="Helical" evidence="4">
    <location>
        <begin position="189"/>
        <end position="212"/>
    </location>
</feature>
<dbReference type="InterPro" id="IPR007348">
    <property type="entry name" value="CopC_dom"/>
</dbReference>
<evidence type="ECO:0000313" key="8">
    <source>
        <dbReference type="Proteomes" id="UP001366085"/>
    </source>
</evidence>
<proteinExistence type="predicted"/>
<feature type="chain" id="PRO_5046355740" evidence="5">
    <location>
        <begin position="33"/>
        <end position="220"/>
    </location>
</feature>
<accession>A0ABU8LL45</accession>
<keyword evidence="4" id="KW-0812">Transmembrane</keyword>
<dbReference type="Proteomes" id="UP001366085">
    <property type="component" value="Unassembled WGS sequence"/>
</dbReference>
<comment type="caution">
    <text evidence="7">The sequence shown here is derived from an EMBL/GenBank/DDBJ whole genome shotgun (WGS) entry which is preliminary data.</text>
</comment>
<reference evidence="7 8" key="1">
    <citation type="submission" date="2024-02" db="EMBL/GenBank/DDBJ databases">
        <authorList>
            <person name="Saticioglu I.B."/>
        </authorList>
    </citation>
    <scope>NUCLEOTIDE SEQUENCE [LARGE SCALE GENOMIC DNA]</scope>
    <source>
        <strain evidence="7 8">Mu-43</strain>
    </source>
</reference>
<evidence type="ECO:0000259" key="6">
    <source>
        <dbReference type="Pfam" id="PF04234"/>
    </source>
</evidence>
<evidence type="ECO:0000256" key="1">
    <source>
        <dbReference type="ARBA" id="ARBA00022729"/>
    </source>
</evidence>
<keyword evidence="8" id="KW-1185">Reference proteome</keyword>
<keyword evidence="2" id="KW-0186">Copper</keyword>
<organism evidence="7 8">
    <name type="scientific">Microbacterium istanbulense</name>
    <dbReference type="NCBI Taxonomy" id="3122049"/>
    <lineage>
        <taxon>Bacteria</taxon>
        <taxon>Bacillati</taxon>
        <taxon>Actinomycetota</taxon>
        <taxon>Actinomycetes</taxon>
        <taxon>Micrococcales</taxon>
        <taxon>Microbacteriaceae</taxon>
        <taxon>Microbacterium</taxon>
    </lineage>
</organism>
<protein>
    <submittedName>
        <fullName evidence="7">Copper resistance CopC family protein</fullName>
    </submittedName>
</protein>
<dbReference type="SUPFAM" id="SSF81296">
    <property type="entry name" value="E set domains"/>
    <property type="match status" value="1"/>
</dbReference>
<evidence type="ECO:0000256" key="5">
    <source>
        <dbReference type="SAM" id="SignalP"/>
    </source>
</evidence>
<evidence type="ECO:0000256" key="2">
    <source>
        <dbReference type="ARBA" id="ARBA00023008"/>
    </source>
</evidence>
<sequence>MPSKLSRSIRLTTTALISAAIATLLFADPAAAHDNLLDSTPSAGDTVASLEAVSLTFSGELIDFGQASFAQIQGPDGLYYETSCSTIDLNVLTTPVALGEAGTYTILWNAVSSDGHPISESFQFQYAPEEGAEPALGWDLPACQNEQTRIQPGAVASASPTPTQSGQAAAATPAPAKSDRASDGSSEGMFVLVVLGGVFVLAAVIAMAVWLIRARGRRSK</sequence>
<gene>
    <name evidence="7" type="ORF">WDU93_10050</name>
</gene>
<dbReference type="RefSeq" id="WP_259977650.1">
    <property type="nucleotide sequence ID" value="NZ_JBBDGN010000008.1"/>
</dbReference>
<evidence type="ECO:0000256" key="4">
    <source>
        <dbReference type="SAM" id="Phobius"/>
    </source>
</evidence>
<evidence type="ECO:0000313" key="7">
    <source>
        <dbReference type="EMBL" id="MEJ1092038.1"/>
    </source>
</evidence>
<feature type="region of interest" description="Disordered" evidence="3">
    <location>
        <begin position="153"/>
        <end position="181"/>
    </location>
</feature>
<dbReference type="Pfam" id="PF04234">
    <property type="entry name" value="CopC"/>
    <property type="match status" value="1"/>
</dbReference>
<feature type="compositionally biased region" description="Low complexity" evidence="3">
    <location>
        <begin position="160"/>
        <end position="176"/>
    </location>
</feature>